<name>A0A4R4X381_9ACTN</name>
<keyword evidence="1" id="KW-0732">Signal</keyword>
<dbReference type="SUPFAM" id="SSF103473">
    <property type="entry name" value="MFS general substrate transporter"/>
    <property type="match status" value="1"/>
</dbReference>
<dbReference type="Proteomes" id="UP000294543">
    <property type="component" value="Unassembled WGS sequence"/>
</dbReference>
<gene>
    <name evidence="2" type="ORF">E1294_04530</name>
</gene>
<dbReference type="EMBL" id="SMKP01000009">
    <property type="protein sequence ID" value="TDD24718.1"/>
    <property type="molecule type" value="Genomic_DNA"/>
</dbReference>
<accession>A0A4R4X381</accession>
<protein>
    <recommendedName>
        <fullName evidence="4">MFS transporter</fullName>
    </recommendedName>
</protein>
<comment type="caution">
    <text evidence="2">The sequence shown here is derived from an EMBL/GenBank/DDBJ whole genome shotgun (WGS) entry which is preliminary data.</text>
</comment>
<evidence type="ECO:0008006" key="4">
    <source>
        <dbReference type="Google" id="ProtNLM"/>
    </source>
</evidence>
<dbReference type="InterPro" id="IPR036259">
    <property type="entry name" value="MFS_trans_sf"/>
</dbReference>
<evidence type="ECO:0000256" key="1">
    <source>
        <dbReference type="SAM" id="SignalP"/>
    </source>
</evidence>
<evidence type="ECO:0000313" key="3">
    <source>
        <dbReference type="Proteomes" id="UP000294543"/>
    </source>
</evidence>
<reference evidence="2 3" key="1">
    <citation type="submission" date="2019-03" db="EMBL/GenBank/DDBJ databases">
        <title>Draft genome sequences of novel Actinobacteria.</title>
        <authorList>
            <person name="Sahin N."/>
            <person name="Ay H."/>
            <person name="Saygin H."/>
        </authorList>
    </citation>
    <scope>NUCLEOTIDE SEQUENCE [LARGE SCALE GENOMIC DNA]</scope>
    <source>
        <strain evidence="2 3">KC712</strain>
    </source>
</reference>
<evidence type="ECO:0000313" key="2">
    <source>
        <dbReference type="EMBL" id="TDD24718.1"/>
    </source>
</evidence>
<dbReference type="AlphaFoldDB" id="A0A4R4X381"/>
<organism evidence="2 3">
    <name type="scientific">Nonomuraea diastatica</name>
    <dbReference type="NCBI Taxonomy" id="1848329"/>
    <lineage>
        <taxon>Bacteria</taxon>
        <taxon>Bacillati</taxon>
        <taxon>Actinomycetota</taxon>
        <taxon>Actinomycetes</taxon>
        <taxon>Streptosporangiales</taxon>
        <taxon>Streptosporangiaceae</taxon>
        <taxon>Nonomuraea</taxon>
    </lineage>
</organism>
<proteinExistence type="predicted"/>
<feature type="signal peptide" evidence="1">
    <location>
        <begin position="1"/>
        <end position="19"/>
    </location>
</feature>
<dbReference type="Gene3D" id="1.20.1250.20">
    <property type="entry name" value="MFS general substrate transporter like domains"/>
    <property type="match status" value="1"/>
</dbReference>
<keyword evidence="3" id="KW-1185">Reference proteome</keyword>
<sequence>MAVSLLAMALAATSWQCVAALCLLAAGHGLLTPSVSSLLAAAGSAGRRGARLGVGQSAGAAARMAGPAAAGLLFDLGAALPYLAGAASAVLAAATVLTAGQRTGNESIDEESEERA</sequence>
<feature type="chain" id="PRO_5039610506" description="MFS transporter" evidence="1">
    <location>
        <begin position="20"/>
        <end position="116"/>
    </location>
</feature>